<dbReference type="AlphaFoldDB" id="A0AAU7CK71"/>
<dbReference type="EMBL" id="CP155447">
    <property type="protein sequence ID" value="XBH05550.1"/>
    <property type="molecule type" value="Genomic_DNA"/>
</dbReference>
<feature type="compositionally biased region" description="Low complexity" evidence="1">
    <location>
        <begin position="57"/>
        <end position="74"/>
    </location>
</feature>
<dbReference type="InterPro" id="IPR036465">
    <property type="entry name" value="vWFA_dom_sf"/>
</dbReference>
<feature type="compositionally biased region" description="Gly residues" evidence="1">
    <location>
        <begin position="183"/>
        <end position="194"/>
    </location>
</feature>
<evidence type="ECO:0000259" key="3">
    <source>
        <dbReference type="PROSITE" id="PS50234"/>
    </source>
</evidence>
<evidence type="ECO:0000313" key="4">
    <source>
        <dbReference type="EMBL" id="XBH05550.1"/>
    </source>
</evidence>
<dbReference type="SUPFAM" id="SSF53300">
    <property type="entry name" value="vWA-like"/>
    <property type="match status" value="1"/>
</dbReference>
<dbReference type="InterPro" id="IPR002035">
    <property type="entry name" value="VWF_A"/>
</dbReference>
<proteinExistence type="predicted"/>
<name>A0AAU7CK71_9BACT</name>
<feature type="domain" description="VWFA" evidence="3">
    <location>
        <begin position="279"/>
        <end position="419"/>
    </location>
</feature>
<evidence type="ECO:0000256" key="1">
    <source>
        <dbReference type="SAM" id="MobiDB-lite"/>
    </source>
</evidence>
<dbReference type="CDD" id="cd00198">
    <property type="entry name" value="vWFA"/>
    <property type="match status" value="1"/>
</dbReference>
<dbReference type="Gene3D" id="3.40.50.410">
    <property type="entry name" value="von Willebrand factor, type A domain"/>
    <property type="match status" value="1"/>
</dbReference>
<feature type="region of interest" description="Disordered" evidence="1">
    <location>
        <begin position="1"/>
        <end position="106"/>
    </location>
</feature>
<dbReference type="PROSITE" id="PS50234">
    <property type="entry name" value="VWFA"/>
    <property type="match status" value="1"/>
</dbReference>
<keyword evidence="2" id="KW-0472">Membrane</keyword>
<feature type="compositionally biased region" description="Basic residues" evidence="1">
    <location>
        <begin position="95"/>
        <end position="106"/>
    </location>
</feature>
<gene>
    <name evidence="4" type="ORF">V5E97_05895</name>
</gene>
<dbReference type="RefSeq" id="WP_406698374.1">
    <property type="nucleotide sequence ID" value="NZ_CP155447.1"/>
</dbReference>
<feature type="transmembrane region" description="Helical" evidence="2">
    <location>
        <begin position="109"/>
        <end position="131"/>
    </location>
</feature>
<sequence length="722" mass="79658">MALHVPTPSSSDGLYNLADSNPPAMEPLPPTEEHVSPPSAAATPATSSPAPAPVTPAPESAIAPTPASTPTAAADKAGEPPQTPAEPAQAEAPKPKPKKKKRRRKRYDAPSWVVSFVIHVVVLTILGAATFSTEVRQVVANINSALVSGKGSEEEALHVLATPAEQRSDESAGSEGSQATASDGGGGGFSGIGTGPPSATPQVRGVGRGIGEGTSLPGVKVVANISGLGMIPTATKLGVDLGSGGMISGDITFEAKEVGEALDQLAREILRHLGQHKLTVVWLFDESASMKDDQRAIKEKFDQVASALKINVDTSKKQAAPLTHAIVGFGQETHFELEKPTFEIDQIGKAIDHLRVDETGVENTMQTIHDVIGHYSPIIKKDRRLLIVLVTDESGDDGDKIEEARQAAIAMKVPIYVIGRQSLFGFSTARIRYIDPVTKDEYWPGIRRGPETADLELLQWDGLHDRWEEQPSGFAPYELARLAKDTGGIYFLLPSEEGMRVTQREKLYSIKTLKEYVPEYDNRLAYRERRAKSEFRRTLFAIIQETKSYPFRRHFPINPAELIPACEEAYQVATERLNVLLKIEERLTALKPLRDREPLKRWQAHYDLMLAQVVAYQVKAYEYRAWIEEMGKSPPKPKAMPSQSLVVEWIIDHSPTRKAPKENTQKKYVQAQALLKQVIEMHPKTPWADLAQDELRRGLGCQRNEWHHNPQYEERAKLIPKY</sequence>
<accession>A0AAU7CK71</accession>
<dbReference type="Pfam" id="PF00092">
    <property type="entry name" value="VWA"/>
    <property type="match status" value="1"/>
</dbReference>
<organism evidence="4">
    <name type="scientific">Singulisphaera sp. Ch08</name>
    <dbReference type="NCBI Taxonomy" id="3120278"/>
    <lineage>
        <taxon>Bacteria</taxon>
        <taxon>Pseudomonadati</taxon>
        <taxon>Planctomycetota</taxon>
        <taxon>Planctomycetia</taxon>
        <taxon>Isosphaerales</taxon>
        <taxon>Isosphaeraceae</taxon>
        <taxon>Singulisphaera</taxon>
    </lineage>
</organism>
<evidence type="ECO:0000256" key="2">
    <source>
        <dbReference type="SAM" id="Phobius"/>
    </source>
</evidence>
<protein>
    <submittedName>
        <fullName evidence="4">VWA domain-containing protein</fullName>
    </submittedName>
</protein>
<feature type="compositionally biased region" description="Low complexity" evidence="1">
    <location>
        <begin position="36"/>
        <end position="49"/>
    </location>
</feature>
<keyword evidence="2" id="KW-1133">Transmembrane helix</keyword>
<keyword evidence="2" id="KW-0812">Transmembrane</keyword>
<feature type="region of interest" description="Disordered" evidence="1">
    <location>
        <begin position="163"/>
        <end position="211"/>
    </location>
</feature>
<reference evidence="4" key="1">
    <citation type="submission" date="2024-05" db="EMBL/GenBank/DDBJ databases">
        <title>Planctomycetes of the genus Singulisphaera possess chitinolytic capabilities.</title>
        <authorList>
            <person name="Ivanova A."/>
        </authorList>
    </citation>
    <scope>NUCLEOTIDE SEQUENCE</scope>
    <source>
        <strain evidence="4">Ch08T</strain>
    </source>
</reference>